<feature type="chain" id="PRO_5032847270" description="Outer membrane lipoprotein-sorting protein" evidence="1">
    <location>
        <begin position="23"/>
        <end position="251"/>
    </location>
</feature>
<dbReference type="Proteomes" id="UP000582837">
    <property type="component" value="Unassembled WGS sequence"/>
</dbReference>
<gene>
    <name evidence="2" type="ORF">HNQ61_001612</name>
</gene>
<dbReference type="RefSeq" id="WP_170039672.1">
    <property type="nucleotide sequence ID" value="NZ_JABDTL010000002.1"/>
</dbReference>
<dbReference type="EMBL" id="JACHIA010000003">
    <property type="protein sequence ID" value="MBB6069995.1"/>
    <property type="molecule type" value="Genomic_DNA"/>
</dbReference>
<comment type="caution">
    <text evidence="2">The sequence shown here is derived from an EMBL/GenBank/DDBJ whole genome shotgun (WGS) entry which is preliminary data.</text>
</comment>
<name>A0A841GWZ8_9BACT</name>
<protein>
    <recommendedName>
        <fullName evidence="4">Outer membrane lipoprotein-sorting protein</fullName>
    </recommendedName>
</protein>
<keyword evidence="3" id="KW-1185">Reference proteome</keyword>
<accession>A0A841GWZ8</accession>
<dbReference type="AlphaFoldDB" id="A0A841GWZ8"/>
<evidence type="ECO:0008006" key="4">
    <source>
        <dbReference type="Google" id="ProtNLM"/>
    </source>
</evidence>
<organism evidence="2 3">
    <name type="scientific">Longimicrobium terrae</name>
    <dbReference type="NCBI Taxonomy" id="1639882"/>
    <lineage>
        <taxon>Bacteria</taxon>
        <taxon>Pseudomonadati</taxon>
        <taxon>Gemmatimonadota</taxon>
        <taxon>Longimicrobiia</taxon>
        <taxon>Longimicrobiales</taxon>
        <taxon>Longimicrobiaceae</taxon>
        <taxon>Longimicrobium</taxon>
    </lineage>
</organism>
<evidence type="ECO:0000313" key="3">
    <source>
        <dbReference type="Proteomes" id="UP000582837"/>
    </source>
</evidence>
<evidence type="ECO:0000256" key="1">
    <source>
        <dbReference type="SAM" id="SignalP"/>
    </source>
</evidence>
<keyword evidence="1" id="KW-0732">Signal</keyword>
<feature type="signal peptide" evidence="1">
    <location>
        <begin position="1"/>
        <end position="22"/>
    </location>
</feature>
<evidence type="ECO:0000313" key="2">
    <source>
        <dbReference type="EMBL" id="MBB6069995.1"/>
    </source>
</evidence>
<proteinExistence type="predicted"/>
<reference evidence="2 3" key="1">
    <citation type="submission" date="2020-08" db="EMBL/GenBank/DDBJ databases">
        <title>Genomic Encyclopedia of Type Strains, Phase IV (KMG-IV): sequencing the most valuable type-strain genomes for metagenomic binning, comparative biology and taxonomic classification.</title>
        <authorList>
            <person name="Goeker M."/>
        </authorList>
    </citation>
    <scope>NUCLEOTIDE SEQUENCE [LARGE SCALE GENOMIC DNA]</scope>
    <source>
        <strain evidence="2 3">DSM 29007</strain>
    </source>
</reference>
<sequence>MPHLCTSAFRALAFIGAGLAVAAASGCTQPLPPAEEVVARHMRSIGGMQALAAQQYRHTREEASGPDGRPAMTRDVYRARQGNRYVMKMEAPQTGPVAIGYDGQTAWMMDTVVGPSIQRSQERSAYDFESPINFARLFPTMETVGRDTVNGESCIRVRMVNARGDEVRNCFADDDGLLIGATVRSTTGVHTYVGEVTYHDYRDFGGIKMATRTSTTSMNRRNEVRLVSVSTEPIDASVFALPAEVAALKKN</sequence>